<name>A0A0A2MQF7_9FLAO</name>
<sequence length="277" mass="33254">MKTVHYKFFALILLLFTQYFTLLAQENKKYYLTVTTMHRNFDHKEGKAEDWLALEKEYFDKVIKKNDLIVATNVLNHYYTANNDEVIFVFVYESWDAIKKAWDKNEELVKQAWPDEKARKSYFEKRNKYYKPNHSDEIYSSYGNPKNFAKTPDKPMVYYVRKSELAMPKDGTDKEFDDLSKQVFDNLYMKNDVIKAYYPHRHAWGSNNLDFVEVFVVENLGDLENAWKKEEELFKAKWKDEKSQNEFEKKMGKYFTGQHGDYIYRSVPELIKVMVPK</sequence>
<evidence type="ECO:0000313" key="2">
    <source>
        <dbReference type="Proteomes" id="UP000030149"/>
    </source>
</evidence>
<dbReference type="EMBL" id="JRLZ01000018">
    <property type="protein sequence ID" value="KGO93811.1"/>
    <property type="molecule type" value="Genomic_DNA"/>
</dbReference>
<keyword evidence="2" id="KW-1185">Reference proteome</keyword>
<reference evidence="2" key="1">
    <citation type="submission" date="2013-09" db="EMBL/GenBank/DDBJ databases">
        <authorList>
            <person name="Zeng Z."/>
            <person name="Chen C."/>
        </authorList>
    </citation>
    <scope>NUCLEOTIDE SEQUENCE [LARGE SCALE GENOMIC DNA]</scope>
    <source>
        <strain evidence="2">DK69</strain>
    </source>
</reference>
<dbReference type="eggNOG" id="ENOG502Z7YT">
    <property type="taxonomic scope" value="Bacteria"/>
</dbReference>
<dbReference type="RefSeq" id="WP_035630808.1">
    <property type="nucleotide sequence ID" value="NZ_AVCS01000006.1"/>
</dbReference>
<proteinExistence type="predicted"/>
<reference evidence="1 2" key="2">
    <citation type="journal article" date="2015" name="Stand. Genomic Sci.">
        <title>High quality draft genomic sequence of Flavobacterium enshiense DK69(T) and comparison among Flavobacterium genomes.</title>
        <authorList>
            <person name="Zeng Z."/>
            <person name="Chen C."/>
            <person name="Du H."/>
            <person name="Wang G."/>
            <person name="Li M."/>
        </authorList>
    </citation>
    <scope>NUCLEOTIDE SEQUENCE [LARGE SCALE GENOMIC DNA]</scope>
    <source>
        <strain evidence="1 2">DK69</strain>
    </source>
</reference>
<evidence type="ECO:0000313" key="1">
    <source>
        <dbReference type="EMBL" id="KGO93811.1"/>
    </source>
</evidence>
<dbReference type="AlphaFoldDB" id="A0A0A2MQF7"/>
<comment type="caution">
    <text evidence="1">The sequence shown here is derived from an EMBL/GenBank/DDBJ whole genome shotgun (WGS) entry which is preliminary data.</text>
</comment>
<organism evidence="1 2">
    <name type="scientific">Flavobacterium enshiense DK69</name>
    <dbReference type="NCBI Taxonomy" id="1107311"/>
    <lineage>
        <taxon>Bacteria</taxon>
        <taxon>Pseudomonadati</taxon>
        <taxon>Bacteroidota</taxon>
        <taxon>Flavobacteriia</taxon>
        <taxon>Flavobacteriales</taxon>
        <taxon>Flavobacteriaceae</taxon>
        <taxon>Flavobacterium</taxon>
    </lineage>
</organism>
<dbReference type="Proteomes" id="UP000030149">
    <property type="component" value="Unassembled WGS sequence"/>
</dbReference>
<accession>A0A0A2MQF7</accession>
<protein>
    <recommendedName>
        <fullName evidence="3">NIPSNAP family containing protein</fullName>
    </recommendedName>
</protein>
<dbReference type="PATRIC" id="fig|1107311.5.peg.1338"/>
<evidence type="ECO:0008006" key="3">
    <source>
        <dbReference type="Google" id="ProtNLM"/>
    </source>
</evidence>
<gene>
    <name evidence="1" type="ORF">Q767_14105</name>
</gene>
<dbReference type="OrthoDB" id="1445639at2"/>